<name>A0A6C0E394_9ZZZZ</name>
<sequence length="448" mass="53390">MNYYILPKNSIEIDIRYTFIKSELVEPYVCQSLDHWLSSIQSQLNNYDMHTLSRMTMFINTYEFIYTNVPDTSISVSKIKPESNIFYELIELFHICNLNELLTNKSRITSMHFTPNYNSSCYFLNVLREEKDDIYIHKHFDVDQISYLSQEHSVDLSSDFLFFEFDKEDYQDKNHYFTNIIHVFNLIINYQNINGISIIKVGHIYHKVIIDILYVLSGMFDKIYIIKPSISNVISNDRYVVCKHFIRINPSYMYYLKETLSKLTNEMKNNHYEYVVDSLIDTKIPYYFINKIEESNVVIGQHQLENMMLIVNTLKNKNRDDKIEIMKRNNIQKSILWCEKYKIPHNKFVDKTNIFLHIKQSNENMLPSLQETHLEDCQEDREQQDSLLDIKDAELEFGLELKVFLPNELHDQIEIYEEVLAKDIDIVIETILDEHSIQKSVIYDSSHV</sequence>
<reference evidence="1" key="1">
    <citation type="journal article" date="2020" name="Nature">
        <title>Giant virus diversity and host interactions through global metagenomics.</title>
        <authorList>
            <person name="Schulz F."/>
            <person name="Roux S."/>
            <person name="Paez-Espino D."/>
            <person name="Jungbluth S."/>
            <person name="Walsh D.A."/>
            <person name="Denef V.J."/>
            <person name="McMahon K.D."/>
            <person name="Konstantinidis K.T."/>
            <person name="Eloe-Fadrosh E.A."/>
            <person name="Kyrpides N.C."/>
            <person name="Woyke T."/>
        </authorList>
    </citation>
    <scope>NUCLEOTIDE SEQUENCE</scope>
    <source>
        <strain evidence="1">GVMAG-M-3300023179-114</strain>
    </source>
</reference>
<organism evidence="1">
    <name type="scientific">viral metagenome</name>
    <dbReference type="NCBI Taxonomy" id="1070528"/>
    <lineage>
        <taxon>unclassified sequences</taxon>
        <taxon>metagenomes</taxon>
        <taxon>organismal metagenomes</taxon>
    </lineage>
</organism>
<dbReference type="AlphaFoldDB" id="A0A6C0E394"/>
<dbReference type="EMBL" id="MN739723">
    <property type="protein sequence ID" value="QHT23060.1"/>
    <property type="molecule type" value="Genomic_DNA"/>
</dbReference>
<evidence type="ECO:0008006" key="2">
    <source>
        <dbReference type="Google" id="ProtNLM"/>
    </source>
</evidence>
<evidence type="ECO:0000313" key="1">
    <source>
        <dbReference type="EMBL" id="QHT23060.1"/>
    </source>
</evidence>
<dbReference type="Gene3D" id="3.40.50.12760">
    <property type="match status" value="1"/>
</dbReference>
<accession>A0A6C0E394</accession>
<protein>
    <recommendedName>
        <fullName evidence="2">Ribosomal RNA methyltransferase FtsJ domain-containing protein</fullName>
    </recommendedName>
</protein>
<proteinExistence type="predicted"/>